<dbReference type="EMBL" id="JAGRRH010000051">
    <property type="protein sequence ID" value="KAG7338715.1"/>
    <property type="molecule type" value="Genomic_DNA"/>
</dbReference>
<comment type="caution">
    <text evidence="4">The sequence shown here is derived from an EMBL/GenBank/DDBJ whole genome shotgun (WGS) entry which is preliminary data.</text>
</comment>
<accession>A0A9K3LKH0</accession>
<dbReference type="Proteomes" id="UP000693970">
    <property type="component" value="Unassembled WGS sequence"/>
</dbReference>
<dbReference type="OrthoDB" id="49553at2759"/>
<evidence type="ECO:0000313" key="3">
    <source>
        <dbReference type="EMBL" id="KAG7338715.1"/>
    </source>
</evidence>
<reference evidence="4" key="2">
    <citation type="submission" date="2021-04" db="EMBL/GenBank/DDBJ databases">
        <authorList>
            <person name="Podell S."/>
        </authorList>
    </citation>
    <scope>NUCLEOTIDE SEQUENCE</scope>
    <source>
        <strain evidence="4">Hildebrandi</strain>
    </source>
</reference>
<evidence type="ECO:0008006" key="6">
    <source>
        <dbReference type="Google" id="ProtNLM"/>
    </source>
</evidence>
<evidence type="ECO:0000313" key="4">
    <source>
        <dbReference type="EMBL" id="KAG7364115.1"/>
    </source>
</evidence>
<proteinExistence type="predicted"/>
<keyword evidence="2" id="KW-0812">Transmembrane</keyword>
<feature type="compositionally biased region" description="Basic and acidic residues" evidence="1">
    <location>
        <begin position="117"/>
        <end position="134"/>
    </location>
</feature>
<reference evidence="4" key="1">
    <citation type="journal article" date="2021" name="Sci. Rep.">
        <title>Diploid genomic architecture of Nitzschia inconspicua, an elite biomass production diatom.</title>
        <authorList>
            <person name="Oliver A."/>
            <person name="Podell S."/>
            <person name="Pinowska A."/>
            <person name="Traller J.C."/>
            <person name="Smith S.R."/>
            <person name="McClure R."/>
            <person name="Beliaev A."/>
            <person name="Bohutskyi P."/>
            <person name="Hill E.A."/>
            <person name="Rabines A."/>
            <person name="Zheng H."/>
            <person name="Allen L.Z."/>
            <person name="Kuo A."/>
            <person name="Grigoriev I.V."/>
            <person name="Allen A.E."/>
            <person name="Hazlebeck D."/>
            <person name="Allen E.E."/>
        </authorList>
    </citation>
    <scope>NUCLEOTIDE SEQUENCE</scope>
    <source>
        <strain evidence="4">Hildebrandi</strain>
    </source>
</reference>
<gene>
    <name evidence="3" type="ORF">IV203_006351</name>
    <name evidence="4" type="ORF">IV203_037317</name>
</gene>
<sequence length="934" mass="105808">MGALQFNPKTMPLRKNRSPKWGTANSCQIRKFCFMSLAVGAAMVALVLYADQQMVRNLYETTPSPLIRRPVKYLTKLALDGTTTPSPSEDIDSIIAIQNDQDKKDQGMSSTTTVETDASKSEKFPNEPKDHSESELNDIEANQASQTMIKEDESSTLESPTVVIEQTVESPADSSSAEKSEGNTSVEMKTKPRLFLHVGPQKTGSSTLQSALDIMSRLTYHLDQDNLTYRHITPEEGDFDCELGPWGGFINCVVSEKLKKLISETRDAGHNLLLTDENLGDRFVAPLRAAISDDEWDVTVIVMYRRVHEWLVSWYNQINKTTNLDSDGNILVDENGIPYREEHKHWPGKGGAYVPEFSSWYKDYIKDWDPSELPSKHRSVEYYKLYYETFRDVVVLNMHEGGDFVTSFFCDIIQASHSCQRLREKEIDLSEVNASVNLDHDILATFFYDQDLVDKALDRKEVVAAITQFISDSGNTIPRSCDASVIDQIFYWLVASEKIMMEGRWTEASEEELKKVFQAYMNEGKLCDLDKEAVLRDEHWRTFFDALTKSQKRSEGNLVLTSEIQESMIGDQKFFEESYQISPQLYLLIHIGTSVSELKSIGSVLDAMDEAGHGLKQDGYEHLSIDPFDGYFECAGDDRHIEDEACEATEKFASLLETMETNGKNLYLIIETLDGRLPSALEKAIDHEKWHTTVVVTYTRLHDLLYEIYASYAIHPNQGEDEAWPEDGGRTIPSFTSWYSGYTRGWETTKIEDFHLSTHLLSRYASAFNEVFMDDPYEDSNPIQRFVCGSIPKAVRTCNSFNDASSIIATVESDNRLHDAVAVIEADILAVSAWQQGLLRNGLLRHTVVGAIQQRIESEGGSALPRTCNVDMTEQLHELVIESEKVALGSNWRPKRITRISADFEDFLKAGKLCDVDLDKALHDDDWVEFFQSL</sequence>
<name>A0A9K3LKH0_9STRA</name>
<feature type="transmembrane region" description="Helical" evidence="2">
    <location>
        <begin position="32"/>
        <end position="50"/>
    </location>
</feature>
<feature type="region of interest" description="Disordered" evidence="1">
    <location>
        <begin position="98"/>
        <end position="136"/>
    </location>
</feature>
<evidence type="ECO:0000256" key="2">
    <source>
        <dbReference type="SAM" id="Phobius"/>
    </source>
</evidence>
<feature type="region of interest" description="Disordered" evidence="1">
    <location>
        <begin position="1"/>
        <end position="20"/>
    </location>
</feature>
<dbReference type="AlphaFoldDB" id="A0A9K3LKH0"/>
<protein>
    <recommendedName>
        <fullName evidence="6">Sulfotransferase domain-containing protein</fullName>
    </recommendedName>
</protein>
<evidence type="ECO:0000256" key="1">
    <source>
        <dbReference type="SAM" id="MobiDB-lite"/>
    </source>
</evidence>
<keyword evidence="2" id="KW-1133">Transmembrane helix</keyword>
<evidence type="ECO:0000313" key="5">
    <source>
        <dbReference type="Proteomes" id="UP000693970"/>
    </source>
</evidence>
<dbReference type="EMBL" id="JAGRRH010000009">
    <property type="protein sequence ID" value="KAG7364115.1"/>
    <property type="molecule type" value="Genomic_DNA"/>
</dbReference>
<organism evidence="4 5">
    <name type="scientific">Nitzschia inconspicua</name>
    <dbReference type="NCBI Taxonomy" id="303405"/>
    <lineage>
        <taxon>Eukaryota</taxon>
        <taxon>Sar</taxon>
        <taxon>Stramenopiles</taxon>
        <taxon>Ochrophyta</taxon>
        <taxon>Bacillariophyta</taxon>
        <taxon>Bacillariophyceae</taxon>
        <taxon>Bacillariophycidae</taxon>
        <taxon>Bacillariales</taxon>
        <taxon>Bacillariaceae</taxon>
        <taxon>Nitzschia</taxon>
    </lineage>
</organism>
<feature type="compositionally biased region" description="Polar residues" evidence="1">
    <location>
        <begin position="107"/>
        <end position="116"/>
    </location>
</feature>
<keyword evidence="2" id="KW-0472">Membrane</keyword>
<keyword evidence="5" id="KW-1185">Reference proteome</keyword>
<feature type="region of interest" description="Disordered" evidence="1">
    <location>
        <begin position="166"/>
        <end position="186"/>
    </location>
</feature>